<name>A0A9P0DK22_PHACE</name>
<organism evidence="2 3">
    <name type="scientific">Phaedon cochleariae</name>
    <name type="common">Mustard beetle</name>
    <dbReference type="NCBI Taxonomy" id="80249"/>
    <lineage>
        <taxon>Eukaryota</taxon>
        <taxon>Metazoa</taxon>
        <taxon>Ecdysozoa</taxon>
        <taxon>Arthropoda</taxon>
        <taxon>Hexapoda</taxon>
        <taxon>Insecta</taxon>
        <taxon>Pterygota</taxon>
        <taxon>Neoptera</taxon>
        <taxon>Endopterygota</taxon>
        <taxon>Coleoptera</taxon>
        <taxon>Polyphaga</taxon>
        <taxon>Cucujiformia</taxon>
        <taxon>Chrysomeloidea</taxon>
        <taxon>Chrysomelidae</taxon>
        <taxon>Chrysomelinae</taxon>
        <taxon>Chrysomelini</taxon>
        <taxon>Phaedon</taxon>
    </lineage>
</organism>
<dbReference type="Proteomes" id="UP001153737">
    <property type="component" value="Chromosome 14"/>
</dbReference>
<evidence type="ECO:0000313" key="3">
    <source>
        <dbReference type="Proteomes" id="UP001153737"/>
    </source>
</evidence>
<feature type="domain" description="SAM" evidence="1">
    <location>
        <begin position="44"/>
        <end position="109"/>
    </location>
</feature>
<dbReference type="Gene3D" id="1.10.150.50">
    <property type="entry name" value="Transcription Factor, Ets-1"/>
    <property type="match status" value="1"/>
</dbReference>
<dbReference type="SUPFAM" id="SSF47769">
    <property type="entry name" value="SAM/Pointed domain"/>
    <property type="match status" value="1"/>
</dbReference>
<dbReference type="InterPro" id="IPR001660">
    <property type="entry name" value="SAM"/>
</dbReference>
<protein>
    <recommendedName>
        <fullName evidence="1">SAM domain-containing protein</fullName>
    </recommendedName>
</protein>
<dbReference type="EMBL" id="OU896720">
    <property type="protein sequence ID" value="CAH1153273.1"/>
    <property type="molecule type" value="Genomic_DNA"/>
</dbReference>
<dbReference type="PANTHER" id="PTHR31025:SF9">
    <property type="entry name" value="SI:DKEY-286J15.1"/>
    <property type="match status" value="1"/>
</dbReference>
<reference evidence="2" key="1">
    <citation type="submission" date="2022-01" db="EMBL/GenBank/DDBJ databases">
        <authorList>
            <person name="King R."/>
        </authorList>
    </citation>
    <scope>NUCLEOTIDE SEQUENCE</scope>
</reference>
<keyword evidence="3" id="KW-1185">Reference proteome</keyword>
<gene>
    <name evidence="2" type="ORF">PHAECO_LOCUS4430</name>
</gene>
<evidence type="ECO:0000259" key="1">
    <source>
        <dbReference type="SMART" id="SM00454"/>
    </source>
</evidence>
<evidence type="ECO:0000313" key="2">
    <source>
        <dbReference type="EMBL" id="CAH1153273.1"/>
    </source>
</evidence>
<reference evidence="2" key="2">
    <citation type="submission" date="2022-10" db="EMBL/GenBank/DDBJ databases">
        <authorList>
            <consortium name="ENA_rothamsted_submissions"/>
            <consortium name="culmorum"/>
            <person name="King R."/>
        </authorList>
    </citation>
    <scope>NUCLEOTIDE SEQUENCE</scope>
</reference>
<dbReference type="InterPro" id="IPR013761">
    <property type="entry name" value="SAM/pointed_sf"/>
</dbReference>
<dbReference type="PANTHER" id="PTHR31025">
    <property type="entry name" value="SI:CH211-196P9.1-RELATED"/>
    <property type="match status" value="1"/>
</dbReference>
<dbReference type="AlphaFoldDB" id="A0A9P0DK22"/>
<dbReference type="OrthoDB" id="6780164at2759"/>
<dbReference type="SMART" id="SM00454">
    <property type="entry name" value="SAM"/>
    <property type="match status" value="1"/>
</dbReference>
<dbReference type="CDD" id="cd09487">
    <property type="entry name" value="SAM_superfamily"/>
    <property type="match status" value="1"/>
</dbReference>
<accession>A0A9P0DK22</accession>
<proteinExistence type="predicted"/>
<sequence length="583" mass="66343">MSTSSAANSDYIYDSAAIVLNLDQSQDGEDRIYTLIGETTDSMAVAASDDDVAGYLRGWGLANYIETFRTNDVTLHSLPFLKDDMVRELIPSIGHRAQFLSHWEKWKASMHSAPTYLPIPNMEPSKSMENTDATENHVTSERTSELMHHDSSHQDTRNALLKLLNETNDGKALLAEETTRGCLSSKGRSTLCKLIIRRELQGDPTKRISGDRLLAISFEIKEVFRREHASTYYIPYQSYGVGLKSSAKGKLINCLDNLRREYRKSGLIAKSSRYSTPSPSRTESPVCLSSARQLRDRLAGLPEEDADEQILWLQNSSDPWQMVEVFWSLTTKARLQSLSSEEMTITEYFSKFPCLHKPSGYLLLLTDFSNIFPDHTEALNKTFPLTRERLLNTIKKRIDSSSVPDMKANLKELLKLAEGGEEHCNIALFLSIAYLLNLSSVRRSKKSTTWRPSRLESMEGFITHVRSAAEVEETINRRRDKMAGLKLHLQPFIIIVGQTLSDISSYYIIVDKTLYKVENILSAVDACFKIIHVLNAEYPTESKPIWMFIQLCFFEMSTKYDQTYTTVSTLLSELEVREQERDK</sequence>